<dbReference type="EMBL" id="JACHIJ010000011">
    <property type="protein sequence ID" value="MBB5055103.1"/>
    <property type="molecule type" value="Genomic_DNA"/>
</dbReference>
<gene>
    <name evidence="1" type="ORF">HNQ36_005114</name>
</gene>
<dbReference type="RefSeq" id="WP_210312206.1">
    <property type="nucleotide sequence ID" value="NZ_JACHIJ010000011.1"/>
</dbReference>
<name>A0A840N4Y0_9BRAD</name>
<evidence type="ECO:0000313" key="1">
    <source>
        <dbReference type="EMBL" id="MBB5055103.1"/>
    </source>
</evidence>
<accession>A0A840N4Y0</accession>
<comment type="caution">
    <text evidence="1">The sequence shown here is derived from an EMBL/GenBank/DDBJ whole genome shotgun (WGS) entry which is preliminary data.</text>
</comment>
<protein>
    <submittedName>
        <fullName evidence="1">Uncharacterized protein</fullName>
    </submittedName>
</protein>
<sequence length="67" mass="7640">MPKKLSLELKWKRLAEEAKAEAAKLPYGPERDALLKKARQLETAMHVNGWISSPGLRPPVDLTRFKE</sequence>
<dbReference type="AlphaFoldDB" id="A0A840N4Y0"/>
<organism evidence="1 2">
    <name type="scientific">Afipia massiliensis</name>
    <dbReference type="NCBI Taxonomy" id="211460"/>
    <lineage>
        <taxon>Bacteria</taxon>
        <taxon>Pseudomonadati</taxon>
        <taxon>Pseudomonadota</taxon>
        <taxon>Alphaproteobacteria</taxon>
        <taxon>Hyphomicrobiales</taxon>
        <taxon>Nitrobacteraceae</taxon>
        <taxon>Afipia</taxon>
    </lineage>
</organism>
<reference evidence="1 2" key="1">
    <citation type="submission" date="2020-08" db="EMBL/GenBank/DDBJ databases">
        <title>Genomic Encyclopedia of Type Strains, Phase IV (KMG-IV): sequencing the most valuable type-strain genomes for metagenomic binning, comparative biology and taxonomic classification.</title>
        <authorList>
            <person name="Goeker M."/>
        </authorList>
    </citation>
    <scope>NUCLEOTIDE SEQUENCE [LARGE SCALE GENOMIC DNA]</scope>
    <source>
        <strain evidence="1 2">DSM 17498</strain>
    </source>
</reference>
<dbReference type="Proteomes" id="UP000521227">
    <property type="component" value="Unassembled WGS sequence"/>
</dbReference>
<evidence type="ECO:0000313" key="2">
    <source>
        <dbReference type="Proteomes" id="UP000521227"/>
    </source>
</evidence>
<proteinExistence type="predicted"/>